<dbReference type="InParanoid" id="A8PRY9"/>
<evidence type="ECO:0000256" key="6">
    <source>
        <dbReference type="PROSITE-ProRule" id="PRU00205"/>
    </source>
</evidence>
<sequence>MELSARDKAKARVAQIEIYATTAVSFLLLVMACAHWFTDVRQRVATFQWLQGVWDVYEQYASVPRRPSHTSWDSWCDLVHSFTSSCFFLSGATNKSVVADGWEHVRSLWTTSPSSPKTMYRRDPRDVLFATTWGMVFFVVRFVLMQCFLLPLGRLLVSRPTTARDKAHYQAQLQRRIARFGQQAWILILYSVSLIFVVRVIQRQPFWIWKPQYFWLDYPATTTDALTKAVYLWEASNYIHQVFVINLEERRSDFWQMLIHHFVTLLLIGGSYACCFHYVGISILFLMDPADICLSIAKLFKYMGFSTFCDVLFAIFMLVWIITRHVGYAFVWWSCFKDAPALISFTNQLDLASGHMLTRTTYVFFLILLTALQAILLIWFSMIVNIAVRVLTQQGAVDTRSDDDSD</sequence>
<dbReference type="GeneID" id="5856689"/>
<dbReference type="FunCoup" id="A8PRY9">
    <property type="interactions" value="193"/>
</dbReference>
<feature type="transmembrane region" description="Helical" evidence="7">
    <location>
        <begin position="362"/>
        <end position="384"/>
    </location>
</feature>
<reference evidence="9 10" key="1">
    <citation type="journal article" date="2007" name="Proc. Natl. Acad. Sci. U.S.A.">
        <title>Dandruff-associated Malassezia genomes reveal convergent and divergent virulence traits shared with plant and human fungal pathogens.</title>
        <authorList>
            <person name="Xu J."/>
            <person name="Saunders C.W."/>
            <person name="Hu P."/>
            <person name="Grant R.A."/>
            <person name="Boekhout T."/>
            <person name="Kuramae E.E."/>
            <person name="Kronstad J.W."/>
            <person name="Deangelis Y.M."/>
            <person name="Reeder N.L."/>
            <person name="Johnstone K.R."/>
            <person name="Leland M."/>
            <person name="Fieno A.M."/>
            <person name="Begley W.M."/>
            <person name="Sun Y."/>
            <person name="Lacey M.P."/>
            <person name="Chaudhary T."/>
            <person name="Keough T."/>
            <person name="Chu L."/>
            <person name="Sears R."/>
            <person name="Yuan B."/>
            <person name="Dawson T.L.Jr."/>
        </authorList>
    </citation>
    <scope>NUCLEOTIDE SEQUENCE [LARGE SCALE GENOMIC DNA]</scope>
    <source>
        <strain evidence="10">ATCC MYA-4612 / CBS 7966</strain>
    </source>
</reference>
<evidence type="ECO:0000313" key="9">
    <source>
        <dbReference type="EMBL" id="EDP45169.1"/>
    </source>
</evidence>
<gene>
    <name evidence="9" type="ORF">MGL_0158</name>
</gene>
<dbReference type="PANTHER" id="PTHR12560">
    <property type="entry name" value="LONGEVITY ASSURANCE FACTOR 1 LAG1"/>
    <property type="match status" value="1"/>
</dbReference>
<evidence type="ECO:0000256" key="3">
    <source>
        <dbReference type="ARBA" id="ARBA00022692"/>
    </source>
</evidence>
<dbReference type="KEGG" id="mgl:MGL_0158"/>
<feature type="transmembrane region" description="Helical" evidence="7">
    <location>
        <begin position="299"/>
        <end position="322"/>
    </location>
</feature>
<dbReference type="AlphaFoldDB" id="A8PRY9"/>
<dbReference type="SMART" id="SM00724">
    <property type="entry name" value="TLC"/>
    <property type="match status" value="1"/>
</dbReference>
<dbReference type="Proteomes" id="UP000008837">
    <property type="component" value="Unassembled WGS sequence"/>
</dbReference>
<dbReference type="RefSeq" id="XP_001732383.1">
    <property type="nucleotide sequence ID" value="XM_001732331.1"/>
</dbReference>
<dbReference type="InterPro" id="IPR016439">
    <property type="entry name" value="Lag1/Lac1-like"/>
</dbReference>
<dbReference type="EMBL" id="AAYY01000001">
    <property type="protein sequence ID" value="EDP45169.1"/>
    <property type="molecule type" value="Genomic_DNA"/>
</dbReference>
<feature type="transmembrane region" description="Helical" evidence="7">
    <location>
        <begin position="258"/>
        <end position="287"/>
    </location>
</feature>
<keyword evidence="3 6" id="KW-0812">Transmembrane</keyword>
<dbReference type="PANTHER" id="PTHR12560:SF0">
    <property type="entry name" value="LD18904P"/>
    <property type="match status" value="1"/>
</dbReference>
<dbReference type="OMA" id="KLYCLLQ"/>
<name>A8PRY9_MALGO</name>
<comment type="caution">
    <text evidence="9">The sequence shown here is derived from an EMBL/GenBank/DDBJ whole genome shotgun (WGS) entry which is preliminary data.</text>
</comment>
<dbReference type="InterPro" id="IPR006634">
    <property type="entry name" value="TLC-dom"/>
</dbReference>
<evidence type="ECO:0000256" key="1">
    <source>
        <dbReference type="ARBA" id="ARBA00004141"/>
    </source>
</evidence>
<evidence type="ECO:0000256" key="5">
    <source>
        <dbReference type="ARBA" id="ARBA00023136"/>
    </source>
</evidence>
<dbReference type="Pfam" id="PF03798">
    <property type="entry name" value="TRAM_LAG1_CLN8"/>
    <property type="match status" value="1"/>
</dbReference>
<evidence type="ECO:0000256" key="2">
    <source>
        <dbReference type="ARBA" id="ARBA00009808"/>
    </source>
</evidence>
<dbReference type="OrthoDB" id="537032at2759"/>
<feature type="transmembrane region" description="Helical" evidence="7">
    <location>
        <begin position="16"/>
        <end position="37"/>
    </location>
</feature>
<dbReference type="PROSITE" id="PS51257">
    <property type="entry name" value="PROKAR_LIPOPROTEIN"/>
    <property type="match status" value="1"/>
</dbReference>
<keyword evidence="5 6" id="KW-0472">Membrane</keyword>
<comment type="subcellular location">
    <subcellularLocation>
        <location evidence="1">Membrane</location>
        <topology evidence="1">Multi-pass membrane protein</topology>
    </subcellularLocation>
</comment>
<comment type="similarity">
    <text evidence="2">Belongs to the sphingosine N-acyltransferase family.</text>
</comment>
<dbReference type="GO" id="GO:0046513">
    <property type="term" value="P:ceramide biosynthetic process"/>
    <property type="evidence" value="ECO:0007669"/>
    <property type="project" value="InterPro"/>
</dbReference>
<dbReference type="GO" id="GO:0016020">
    <property type="term" value="C:membrane"/>
    <property type="evidence" value="ECO:0007669"/>
    <property type="project" value="UniProtKB-SubCell"/>
</dbReference>
<dbReference type="PROSITE" id="PS50922">
    <property type="entry name" value="TLC"/>
    <property type="match status" value="1"/>
</dbReference>
<dbReference type="GO" id="GO:0050291">
    <property type="term" value="F:sphingosine N-acyltransferase activity"/>
    <property type="evidence" value="ECO:0007669"/>
    <property type="project" value="InterPro"/>
</dbReference>
<dbReference type="VEuPathDB" id="FungiDB:MGL_0158"/>
<dbReference type="STRING" id="425265.A8PRY9"/>
<accession>A8PRY9</accession>
<keyword evidence="4 7" id="KW-1133">Transmembrane helix</keyword>
<evidence type="ECO:0000256" key="4">
    <source>
        <dbReference type="ARBA" id="ARBA00022989"/>
    </source>
</evidence>
<evidence type="ECO:0000259" key="8">
    <source>
        <dbReference type="PROSITE" id="PS50922"/>
    </source>
</evidence>
<feature type="transmembrane region" description="Helical" evidence="7">
    <location>
        <begin position="127"/>
        <end position="150"/>
    </location>
</feature>
<evidence type="ECO:0000256" key="7">
    <source>
        <dbReference type="SAM" id="Phobius"/>
    </source>
</evidence>
<feature type="transmembrane region" description="Helical" evidence="7">
    <location>
        <begin position="184"/>
        <end position="201"/>
    </location>
</feature>
<keyword evidence="10" id="KW-1185">Reference proteome</keyword>
<feature type="domain" description="TLC" evidence="8">
    <location>
        <begin position="175"/>
        <end position="392"/>
    </location>
</feature>
<protein>
    <recommendedName>
        <fullName evidence="8">TLC domain-containing protein</fullName>
    </recommendedName>
</protein>
<evidence type="ECO:0000313" key="10">
    <source>
        <dbReference type="Proteomes" id="UP000008837"/>
    </source>
</evidence>
<proteinExistence type="inferred from homology"/>
<organism evidence="9 10">
    <name type="scientific">Malassezia globosa (strain ATCC MYA-4612 / CBS 7966)</name>
    <name type="common">Dandruff-associated fungus</name>
    <dbReference type="NCBI Taxonomy" id="425265"/>
    <lineage>
        <taxon>Eukaryota</taxon>
        <taxon>Fungi</taxon>
        <taxon>Dikarya</taxon>
        <taxon>Basidiomycota</taxon>
        <taxon>Ustilaginomycotina</taxon>
        <taxon>Malasseziomycetes</taxon>
        <taxon>Malasseziales</taxon>
        <taxon>Malasseziaceae</taxon>
        <taxon>Malassezia</taxon>
    </lineage>
</organism>